<dbReference type="InterPro" id="IPR032466">
    <property type="entry name" value="Metal_Hydrolase"/>
</dbReference>
<evidence type="ECO:0000256" key="2">
    <source>
        <dbReference type="ARBA" id="ARBA00022801"/>
    </source>
</evidence>
<dbReference type="PROSITE" id="PS01091">
    <property type="entry name" value="TATD_3"/>
    <property type="match status" value="1"/>
</dbReference>
<accession>A0A5N4C2R8</accession>
<evidence type="ECO:0000256" key="3">
    <source>
        <dbReference type="SAM" id="MobiDB-lite"/>
    </source>
</evidence>
<gene>
    <name evidence="4" type="ORF">Cadr_000003444</name>
</gene>
<dbReference type="Pfam" id="PF01026">
    <property type="entry name" value="TatD_DNase"/>
    <property type="match status" value="1"/>
</dbReference>
<sequence length="614" mass="69392">MASHEDTYSFKVHFQQSSCDFTDSEFVATAEGQNNTTEEASKGWRKSDGQQDEDSSATYVKAIEGILETSTPEEEATSTTWSTGQHPSPEGPAWALSFSASPQIKETSAPEVTAEKIGISDFSDSRAMTYPEDKPREKLLGDRRVFLFEKGSPALQFPDRHDYPSENQKHTERSVVTERASSGSGWSDVGDVSSFTLPQEEPLPSCLSSISTPSSFTIDQATYWPNLYGGPWQNPGSSWTSSSTLPLYPSLGSGSGSSFHAVASSQSLWRDFSFSSTVRSPDWSRDLKAAGEDQSPNPHSLCFSRSSEAKVKEWRQRLREEIPSSPWGDSVSYSRPKSQWEQSQQEGFIDTHCHLDMLYSKLSFKGTFEKFRKIYSRSFPKEFHGCISDFCDPRTLRDGLWEELLKEDLIWGAFGCHPHFARYYNENQERSILQALQHPKAVAFGEIGLDYSYKCTTPVPQQHKIFERQLRLAVSLKKPMVIHCREADKDLLSIMKKFVPPDYKIHRHCFTGNYSVIEPLLEYFPNMSVGFTAVLTYSSAWDVREALKKIPLERIIVETDAPYFLPRGVPKSLCQFAHPGLALHTIREIAKIKDQPVSHILATLRKNTTRLYNI</sequence>
<feature type="region of interest" description="Disordered" evidence="3">
    <location>
        <begin position="30"/>
        <end position="136"/>
    </location>
</feature>
<dbReference type="Gene3D" id="3.20.20.140">
    <property type="entry name" value="Metal-dependent hydrolases"/>
    <property type="match status" value="1"/>
</dbReference>
<feature type="region of interest" description="Disordered" evidence="3">
    <location>
        <begin position="156"/>
        <end position="193"/>
    </location>
</feature>
<dbReference type="CDD" id="cd01310">
    <property type="entry name" value="TatD_DNAse"/>
    <property type="match status" value="1"/>
</dbReference>
<reference evidence="4 5" key="1">
    <citation type="journal article" date="2019" name="Mol. Ecol. Resour.">
        <title>Improving Illumina assemblies with Hi-C and long reads: an example with the North African dromedary.</title>
        <authorList>
            <person name="Elbers J.P."/>
            <person name="Rogers M.F."/>
            <person name="Perelman P.L."/>
            <person name="Proskuryakova A.A."/>
            <person name="Serdyukova N.A."/>
            <person name="Johnson W.E."/>
            <person name="Horin P."/>
            <person name="Corander J."/>
            <person name="Murphy D."/>
            <person name="Burger P.A."/>
        </authorList>
    </citation>
    <scope>NUCLEOTIDE SEQUENCE [LARGE SCALE GENOMIC DNA]</scope>
    <source>
        <strain evidence="4">Drom800</strain>
        <tissue evidence="4">Blood</tissue>
    </source>
</reference>
<organism evidence="4 5">
    <name type="scientific">Camelus dromedarius</name>
    <name type="common">Dromedary</name>
    <name type="synonym">Arabian camel</name>
    <dbReference type="NCBI Taxonomy" id="9838"/>
    <lineage>
        <taxon>Eukaryota</taxon>
        <taxon>Metazoa</taxon>
        <taxon>Chordata</taxon>
        <taxon>Craniata</taxon>
        <taxon>Vertebrata</taxon>
        <taxon>Euteleostomi</taxon>
        <taxon>Mammalia</taxon>
        <taxon>Eutheria</taxon>
        <taxon>Laurasiatheria</taxon>
        <taxon>Artiodactyla</taxon>
        <taxon>Tylopoda</taxon>
        <taxon>Camelidae</taxon>
        <taxon>Camelus</taxon>
    </lineage>
</organism>
<feature type="compositionally biased region" description="Low complexity" evidence="3">
    <location>
        <begin position="181"/>
        <end position="193"/>
    </location>
</feature>
<dbReference type="GO" id="GO:0016788">
    <property type="term" value="F:hydrolase activity, acting on ester bonds"/>
    <property type="evidence" value="ECO:0007669"/>
    <property type="project" value="InterPro"/>
</dbReference>
<dbReference type="FunFam" id="3.20.20.140:FF:000027">
    <property type="entry name" value="putative deoxyribonuclease TATDN2"/>
    <property type="match status" value="1"/>
</dbReference>
<keyword evidence="2" id="KW-0378">Hydrolase</keyword>
<feature type="compositionally biased region" description="Basic and acidic residues" evidence="3">
    <location>
        <begin position="158"/>
        <end position="176"/>
    </location>
</feature>
<dbReference type="PANTHER" id="PTHR46363:SF1">
    <property type="entry name" value="DEOXYRIBONUCLEASE TATDN2-RELATED"/>
    <property type="match status" value="1"/>
</dbReference>
<dbReference type="Proteomes" id="UP000299084">
    <property type="component" value="Unassembled WGS sequence"/>
</dbReference>
<dbReference type="InterPro" id="IPR018228">
    <property type="entry name" value="DNase_TatD-rel_CS"/>
</dbReference>
<comment type="caution">
    <text evidence="4">The sequence shown here is derived from an EMBL/GenBank/DDBJ whole genome shotgun (WGS) entry which is preliminary data.</text>
</comment>
<dbReference type="AlphaFoldDB" id="A0A5N4C2R8"/>
<evidence type="ECO:0000313" key="5">
    <source>
        <dbReference type="Proteomes" id="UP000299084"/>
    </source>
</evidence>
<dbReference type="PANTHER" id="PTHR46363">
    <property type="entry name" value="DEOXYRIBONUCLEASE TATDN2-RELATED"/>
    <property type="match status" value="1"/>
</dbReference>
<feature type="compositionally biased region" description="Basic and acidic residues" evidence="3">
    <location>
        <begin position="39"/>
        <end position="49"/>
    </location>
</feature>
<name>A0A5N4C2R8_CAMDR</name>
<keyword evidence="5" id="KW-1185">Reference proteome</keyword>
<dbReference type="InterPro" id="IPR001130">
    <property type="entry name" value="TatD-like"/>
</dbReference>
<evidence type="ECO:0000313" key="4">
    <source>
        <dbReference type="EMBL" id="KAB1253169.1"/>
    </source>
</evidence>
<dbReference type="SUPFAM" id="SSF51556">
    <property type="entry name" value="Metallo-dependent hydrolases"/>
    <property type="match status" value="1"/>
</dbReference>
<dbReference type="STRING" id="9838.ENSCDRP00005030142"/>
<dbReference type="EMBL" id="JWIN03000037">
    <property type="protein sequence ID" value="KAB1253169.1"/>
    <property type="molecule type" value="Genomic_DNA"/>
</dbReference>
<evidence type="ECO:0000256" key="1">
    <source>
        <dbReference type="ARBA" id="ARBA00009275"/>
    </source>
</evidence>
<comment type="similarity">
    <text evidence="1">Belongs to the metallo-dependent hydrolases superfamily. TatD-type hydrolase family.</text>
</comment>
<dbReference type="PROSITE" id="PS01137">
    <property type="entry name" value="TATD_1"/>
    <property type="match status" value="1"/>
</dbReference>
<proteinExistence type="inferred from homology"/>
<protein>
    <submittedName>
        <fullName evidence="4">Putative deoxyribonuclease TATDN2</fullName>
    </submittedName>
</protein>